<comment type="caution">
    <text evidence="3">The sequence shown here is derived from an EMBL/GenBank/DDBJ whole genome shotgun (WGS) entry which is preliminary data.</text>
</comment>
<gene>
    <name evidence="3" type="ORF">HUK65_17435</name>
</gene>
<dbReference type="InterPro" id="IPR032856">
    <property type="entry name" value="GDE_N_bis"/>
</dbReference>
<name>A0A7Z0I2J8_9RHOB</name>
<dbReference type="AlphaFoldDB" id="A0A7Z0I2J8"/>
<organism evidence="3 4">
    <name type="scientific">Rhabdonatronobacter sediminivivens</name>
    <dbReference type="NCBI Taxonomy" id="2743469"/>
    <lineage>
        <taxon>Bacteria</taxon>
        <taxon>Pseudomonadati</taxon>
        <taxon>Pseudomonadota</taxon>
        <taxon>Alphaproteobacteria</taxon>
        <taxon>Rhodobacterales</taxon>
        <taxon>Paracoccaceae</taxon>
        <taxon>Rhabdonatronobacter</taxon>
    </lineage>
</organism>
<dbReference type="RefSeq" id="WP_179907551.1">
    <property type="nucleotide sequence ID" value="NZ_JACBXS010000070.1"/>
</dbReference>
<evidence type="ECO:0000259" key="1">
    <source>
        <dbReference type="Pfam" id="PF14742"/>
    </source>
</evidence>
<evidence type="ECO:0000313" key="3">
    <source>
        <dbReference type="EMBL" id="NYS26761.1"/>
    </source>
</evidence>
<feature type="domain" description="Mannosylglycerate hydrolase MGH1-like glycoside hydrolase" evidence="2">
    <location>
        <begin position="308"/>
        <end position="611"/>
    </location>
</feature>
<dbReference type="Gene3D" id="1.50.10.10">
    <property type="match status" value="1"/>
</dbReference>
<dbReference type="InterPro" id="IPR054491">
    <property type="entry name" value="MGH1-like_GH"/>
</dbReference>
<keyword evidence="4" id="KW-1185">Reference proteome</keyword>
<evidence type="ECO:0000313" key="4">
    <source>
        <dbReference type="Proteomes" id="UP000529417"/>
    </source>
</evidence>
<reference evidence="3 4" key="1">
    <citation type="journal article" date="2000" name="Arch. Microbiol.">
        <title>Rhodobaca bogoriensis gen. nov. and sp. nov., an alkaliphilic purple nonsulfur bacterium from African Rift Valley soda lakes.</title>
        <authorList>
            <person name="Milford A.D."/>
            <person name="Achenbach L.A."/>
            <person name="Jung D.O."/>
            <person name="Madigan M.T."/>
        </authorList>
    </citation>
    <scope>NUCLEOTIDE SEQUENCE [LARGE SCALE GENOMIC DNA]</scope>
    <source>
        <strain evidence="3 4">2376</strain>
    </source>
</reference>
<dbReference type="InterPro" id="IPR012341">
    <property type="entry name" value="6hp_glycosidase-like_sf"/>
</dbReference>
<dbReference type="Pfam" id="PF22422">
    <property type="entry name" value="MGH1-like_GH"/>
    <property type="match status" value="1"/>
</dbReference>
<dbReference type="Proteomes" id="UP000529417">
    <property type="component" value="Unassembled WGS sequence"/>
</dbReference>
<protein>
    <submittedName>
        <fullName evidence="3">Amylo-alpha-1,6-glucosidase</fullName>
    </submittedName>
</protein>
<accession>A0A7Z0I2J8</accession>
<dbReference type="EMBL" id="JACBXS010000070">
    <property type="protein sequence ID" value="NYS26761.1"/>
    <property type="molecule type" value="Genomic_DNA"/>
</dbReference>
<dbReference type="InterPro" id="IPR008928">
    <property type="entry name" value="6-hairpin_glycosidase_sf"/>
</dbReference>
<sequence length="727" mass="79637">MDTPNPSFDEHMVDPMTAMADHEDAPNLGLHQLSLKDEDCFLLAGINGDIKGFADGFFHDDTRLLSCFVLRIGGRRPVLLGSAVSSDHVYFEVNLTNASVLLENDEPLAQGSIHVNRTRFVRQGRMFERIAITNYGLAPLNLPLNFQVSADFWDIFEVRGMIRPARGRTLPIESGPSHVGFGYEGLDGQTQSLNLSVSHPITFDATRMEICLVVHVQRGARRVLYLEAGADHAEPGRVRHRMSLAAAHRAMKTKRQRGATIRTSGPLFNDWLSRTRADIALLSSNLDTGPYPFAGIPWFSTAFGRDGIIAALATLWFDPDLARGVLRFLASTQARDHDEFSDAAPGKILHEIRGGEMARMREVPFGRYYGGVDTTPLFLHLAAEYARRTADDAFIDTLWPALKAAISWIETTRAGDPNDLVSYARSQDTGLRNQGWKDSANSVFHADGTLAQGPISLVEVQGYAYLALTGMAEMAARRGDAGNSATLRASADRLRQTVEDLFWMQDLQFYALALDGASKQCAVRTTNAGHLLYSGLPSQDRGQAVAKAFLQPEFLSGWGLRTVAIGEARFNPLSYHNGSVWPHDTAICSAGIDQYAQPEAAGRALARLFEASFHFDKSVPELFCGFARIVGEGPVGYPVACVPQAWAAASVFMLLKTTLGLKIDAYAREVRVVAPGLPAGIDHVIVRNIDVNGANICVEFHRRENRVTCAVTRSGCESVPTLVHVLE</sequence>
<dbReference type="Pfam" id="PF14742">
    <property type="entry name" value="GDE_N_bis"/>
    <property type="match status" value="1"/>
</dbReference>
<proteinExistence type="predicted"/>
<evidence type="ECO:0000259" key="2">
    <source>
        <dbReference type="Pfam" id="PF22422"/>
    </source>
</evidence>
<dbReference type="GO" id="GO:0005975">
    <property type="term" value="P:carbohydrate metabolic process"/>
    <property type="evidence" value="ECO:0007669"/>
    <property type="project" value="InterPro"/>
</dbReference>
<feature type="domain" description="Putative glycogen debranching enzyme N-terminal" evidence="1">
    <location>
        <begin position="35"/>
        <end position="226"/>
    </location>
</feature>
<dbReference type="SUPFAM" id="SSF48208">
    <property type="entry name" value="Six-hairpin glycosidases"/>
    <property type="match status" value="1"/>
</dbReference>